<evidence type="ECO:0000313" key="1">
    <source>
        <dbReference type="EMBL" id="GAK61762.1"/>
    </source>
</evidence>
<organism evidence="1">
    <name type="scientific">Vecturithrix granuli</name>
    <dbReference type="NCBI Taxonomy" id="1499967"/>
    <lineage>
        <taxon>Bacteria</taxon>
        <taxon>Candidatus Moduliflexota</taxon>
        <taxon>Candidatus Vecturitrichia</taxon>
        <taxon>Candidatus Vecturitrichales</taxon>
        <taxon>Candidatus Vecturitrichaceae</taxon>
        <taxon>Candidatus Vecturithrix</taxon>
    </lineage>
</organism>
<dbReference type="STRING" id="1499967.U27_02591"/>
<keyword evidence="2" id="KW-1185">Reference proteome</keyword>
<proteinExistence type="predicted"/>
<dbReference type="EMBL" id="DF820483">
    <property type="protein sequence ID" value="GAK61762.1"/>
    <property type="molecule type" value="Genomic_DNA"/>
</dbReference>
<gene>
    <name evidence="1" type="ORF">U27_02591</name>
</gene>
<name>A0A081CB07_VECG1</name>
<dbReference type="AlphaFoldDB" id="A0A081CB07"/>
<protein>
    <submittedName>
        <fullName evidence="1">Uncharacterized protein</fullName>
    </submittedName>
</protein>
<evidence type="ECO:0000313" key="2">
    <source>
        <dbReference type="Proteomes" id="UP000030661"/>
    </source>
</evidence>
<dbReference type="HOGENOM" id="CLU_992724_0_0_0"/>
<reference evidence="1" key="1">
    <citation type="journal article" date="2015" name="PeerJ">
        <title>First genomic representation of candidate bacterial phylum KSB3 points to enhanced environmental sensing as a trigger of wastewater bulking.</title>
        <authorList>
            <person name="Sekiguchi Y."/>
            <person name="Ohashi A."/>
            <person name="Parks D.H."/>
            <person name="Yamauchi T."/>
            <person name="Tyson G.W."/>
            <person name="Hugenholtz P."/>
        </authorList>
    </citation>
    <scope>NUCLEOTIDE SEQUENCE [LARGE SCALE GENOMIC DNA]</scope>
</reference>
<sequence length="280" mass="31538">MAEIPYNDLLTSLVAKRFRTLQYVNYCLDGKKILIYDDGSRELLESGTVNSDLIRYENQFNRTPVGIARYKGQYGKTFMIPTTDPTSPKAGDVIMKSESTYGVALDNADTNGVVNVLLTNNGITTTNSANQVNVGYDLSRNSYYDDNNNQICTEEEIMNGTISRAQAEALAAQAAKALEIVNERDKKFGEDIYNDGDILYADVKWCKREDSVSESAFKRQRIYKYAFIKSGGSWYSSGPRSSGVMFTWDQLVNFLSQRYLVRFGGVTRQKARVRKDKVVV</sequence>
<dbReference type="Proteomes" id="UP000030661">
    <property type="component" value="Unassembled WGS sequence"/>
</dbReference>
<accession>A0A081CB07</accession>